<dbReference type="GO" id="GO:0003677">
    <property type="term" value="F:DNA binding"/>
    <property type="evidence" value="ECO:0007669"/>
    <property type="project" value="UniProtKB-KW"/>
</dbReference>
<dbReference type="PANTHER" id="PTHR12958">
    <property type="entry name" value="FRIEND OF GATA2-RELATED"/>
    <property type="match status" value="1"/>
</dbReference>
<dbReference type="GO" id="GO:0000122">
    <property type="term" value="P:negative regulation of transcription by RNA polymerase II"/>
    <property type="evidence" value="ECO:0007669"/>
    <property type="project" value="TreeGrafter"/>
</dbReference>
<dbReference type="InterPro" id="IPR034731">
    <property type="entry name" value="Znf_CCHC_FOG"/>
</dbReference>
<evidence type="ECO:0000259" key="14">
    <source>
        <dbReference type="PROSITE" id="PS51810"/>
    </source>
</evidence>
<feature type="domain" description="C2H2-type" evidence="13">
    <location>
        <begin position="285"/>
        <end position="312"/>
    </location>
</feature>
<feature type="region of interest" description="Disordered" evidence="12">
    <location>
        <begin position="1"/>
        <end position="20"/>
    </location>
</feature>
<feature type="compositionally biased region" description="Low complexity" evidence="12">
    <location>
        <begin position="640"/>
        <end position="655"/>
    </location>
</feature>
<feature type="region of interest" description="Disordered" evidence="12">
    <location>
        <begin position="612"/>
        <end position="664"/>
    </location>
</feature>
<keyword evidence="6" id="KW-0862">Zinc</keyword>
<evidence type="ECO:0008006" key="17">
    <source>
        <dbReference type="Google" id="ProtNLM"/>
    </source>
</evidence>
<feature type="domain" description="CCHC FOG-type" evidence="14">
    <location>
        <begin position="1185"/>
        <end position="1218"/>
    </location>
</feature>
<keyword evidence="10" id="KW-0539">Nucleus</keyword>
<keyword evidence="8" id="KW-0238">DNA-binding</keyword>
<feature type="region of interest" description="Disordered" evidence="12">
    <location>
        <begin position="382"/>
        <end position="408"/>
    </location>
</feature>
<keyword evidence="3" id="KW-0479">Metal-binding</keyword>
<evidence type="ECO:0000256" key="3">
    <source>
        <dbReference type="ARBA" id="ARBA00022723"/>
    </source>
</evidence>
<feature type="compositionally biased region" description="Polar residues" evidence="12">
    <location>
        <begin position="246"/>
        <end position="273"/>
    </location>
</feature>
<dbReference type="GO" id="GO:0061629">
    <property type="term" value="F:RNA polymerase II-specific DNA-binding transcription factor binding"/>
    <property type="evidence" value="ECO:0007669"/>
    <property type="project" value="InterPro"/>
</dbReference>
<feature type="compositionally biased region" description="Basic and acidic residues" evidence="12">
    <location>
        <begin position="72"/>
        <end position="94"/>
    </location>
</feature>
<feature type="domain" description="CCHC FOG-type" evidence="14">
    <location>
        <begin position="337"/>
        <end position="370"/>
    </location>
</feature>
<dbReference type="PANTHER" id="PTHR12958:SF3">
    <property type="entry name" value="ZINC FINGER PROTEIN USH"/>
    <property type="match status" value="1"/>
</dbReference>
<feature type="compositionally biased region" description="Low complexity" evidence="12">
    <location>
        <begin position="622"/>
        <end position="633"/>
    </location>
</feature>
<keyword evidence="7" id="KW-0805">Transcription regulation</keyword>
<feature type="domain" description="CCHC FOG-type" evidence="14">
    <location>
        <begin position="763"/>
        <end position="796"/>
    </location>
</feature>
<evidence type="ECO:0000256" key="1">
    <source>
        <dbReference type="ARBA" id="ARBA00004123"/>
    </source>
</evidence>
<dbReference type="Proteomes" id="UP000091820">
    <property type="component" value="Unassembled WGS sequence"/>
</dbReference>
<feature type="region of interest" description="Disordered" evidence="12">
    <location>
        <begin position="1153"/>
        <end position="1186"/>
    </location>
</feature>
<keyword evidence="9" id="KW-0804">Transcription</keyword>
<comment type="subcellular location">
    <subcellularLocation>
        <location evidence="1">Nucleus</location>
    </subcellularLocation>
</comment>
<dbReference type="SMART" id="SM00355">
    <property type="entry name" value="ZnF_C2H2"/>
    <property type="match status" value="8"/>
</dbReference>
<evidence type="ECO:0000256" key="11">
    <source>
        <dbReference type="PROSITE-ProRule" id="PRU00042"/>
    </source>
</evidence>
<organism evidence="15 16">
    <name type="scientific">Glossina brevipalpis</name>
    <dbReference type="NCBI Taxonomy" id="37001"/>
    <lineage>
        <taxon>Eukaryota</taxon>
        <taxon>Metazoa</taxon>
        <taxon>Ecdysozoa</taxon>
        <taxon>Arthropoda</taxon>
        <taxon>Hexapoda</taxon>
        <taxon>Insecta</taxon>
        <taxon>Pterygota</taxon>
        <taxon>Neoptera</taxon>
        <taxon>Endopterygota</taxon>
        <taxon>Diptera</taxon>
        <taxon>Brachycera</taxon>
        <taxon>Muscomorpha</taxon>
        <taxon>Hippoboscoidea</taxon>
        <taxon>Glossinidae</taxon>
        <taxon>Glossina</taxon>
    </lineage>
</organism>
<reference evidence="16" key="1">
    <citation type="submission" date="2014-03" db="EMBL/GenBank/DDBJ databases">
        <authorList>
            <person name="Aksoy S."/>
            <person name="Warren W."/>
            <person name="Wilson R.K."/>
        </authorList>
    </citation>
    <scope>NUCLEOTIDE SEQUENCE [LARGE SCALE GENOMIC DNA]</scope>
    <source>
        <strain evidence="16">IAEA</strain>
    </source>
</reference>
<feature type="compositionally biased region" description="Low complexity" evidence="12">
    <location>
        <begin position="121"/>
        <end position="131"/>
    </location>
</feature>
<feature type="region of interest" description="Disordered" evidence="12">
    <location>
        <begin position="501"/>
        <end position="521"/>
    </location>
</feature>
<evidence type="ECO:0000313" key="15">
    <source>
        <dbReference type="EnsemblMetazoa" id="GBRI032840-PA"/>
    </source>
</evidence>
<evidence type="ECO:0000256" key="12">
    <source>
        <dbReference type="SAM" id="MobiDB-lite"/>
    </source>
</evidence>
<dbReference type="GO" id="GO:0045944">
    <property type="term" value="P:positive regulation of transcription by RNA polymerase II"/>
    <property type="evidence" value="ECO:0007669"/>
    <property type="project" value="TreeGrafter"/>
</dbReference>
<dbReference type="Gene3D" id="3.30.160.60">
    <property type="entry name" value="Classic Zinc Finger"/>
    <property type="match status" value="2"/>
</dbReference>
<dbReference type="InterPro" id="IPR039746">
    <property type="entry name" value="FOG"/>
</dbReference>
<feature type="region of interest" description="Disordered" evidence="12">
    <location>
        <begin position="1219"/>
        <end position="1246"/>
    </location>
</feature>
<evidence type="ECO:0000256" key="4">
    <source>
        <dbReference type="ARBA" id="ARBA00022737"/>
    </source>
</evidence>
<feature type="region of interest" description="Disordered" evidence="12">
    <location>
        <begin position="42"/>
        <end position="132"/>
    </location>
</feature>
<evidence type="ECO:0000256" key="9">
    <source>
        <dbReference type="ARBA" id="ARBA00023163"/>
    </source>
</evidence>
<dbReference type="GO" id="GO:0008270">
    <property type="term" value="F:zinc ion binding"/>
    <property type="evidence" value="ECO:0007669"/>
    <property type="project" value="UniProtKB-KW"/>
</dbReference>
<feature type="compositionally biased region" description="Polar residues" evidence="12">
    <location>
        <begin position="383"/>
        <end position="408"/>
    </location>
</feature>
<evidence type="ECO:0000313" key="16">
    <source>
        <dbReference type="Proteomes" id="UP000091820"/>
    </source>
</evidence>
<dbReference type="Pfam" id="PF12874">
    <property type="entry name" value="zf-met"/>
    <property type="match status" value="2"/>
</dbReference>
<dbReference type="FunFam" id="3.30.160.60:FF:000100">
    <property type="entry name" value="Zinc finger 45-like"/>
    <property type="match status" value="1"/>
</dbReference>
<protein>
    <recommendedName>
        <fullName evidence="17">Zinc finger protein ush</fullName>
    </recommendedName>
</protein>
<feature type="region of interest" description="Disordered" evidence="12">
    <location>
        <begin position="240"/>
        <end position="277"/>
    </location>
</feature>
<dbReference type="Pfam" id="PF13909">
    <property type="entry name" value="zf-H2C2_5"/>
    <property type="match status" value="1"/>
</dbReference>
<dbReference type="GO" id="GO:0009653">
    <property type="term" value="P:anatomical structure morphogenesis"/>
    <property type="evidence" value="ECO:0007669"/>
    <property type="project" value="UniProtKB-ARBA"/>
</dbReference>
<feature type="compositionally biased region" description="Polar residues" evidence="12">
    <location>
        <begin position="1"/>
        <end position="10"/>
    </location>
</feature>
<evidence type="ECO:0000256" key="2">
    <source>
        <dbReference type="ARBA" id="ARBA00022491"/>
    </source>
</evidence>
<dbReference type="PROSITE" id="PS51810">
    <property type="entry name" value="ZF_CCHC_FOG"/>
    <property type="match status" value="5"/>
</dbReference>
<dbReference type="AlphaFoldDB" id="A0A1A9WUM3"/>
<sequence>MDSEQSQQDRQTPKDLLSETVDVEMMENSKRHKLETCEITAVHEMDGRDKESFRVQHMEDEEFTRSSNGSIDNKETSADVKCDINRISNTREHSSPNIRTSTPQQTPPLSPAKSIDDSISESKSSPASNSNLPKVRLNTLLASDPALMPDAKDLKLIQEEAKTQQRKSQLARSSPEQLDTLMITSTNNLIETSVLKPVAPSVEVPTRMKVFMCLPCGIGFSSPSTLEAHQAYYCSHRHKDMDDDTSLTAEKSSTSPSSGQATVSSTPSNQSSEPLAKALKTGKQYACTQCSYSADKKVSLNRHMRMHQTSPASTTNTSNNSSVVGGNGAGSQMEENSSQQIDRYCSDCDIRFNTVKTYRAHKQHYCSSRRNEGQLTPKLEVSNPASSSLAKPNISVTGTISPQNRTKTPTPAMVAAAAAAAAAALQQSPSTPFLALPTNPILIIPYSLIRSASLIAGPLTSPSPGVINPDTTCFTLDNGNLKPFATALSINAINAANANSIANSSAPPTPSAMDSAHHQQQLTNNNNESLLIEKKTKHNVEVNEEVVRRKEGPLRETAPLDLSLRRSPIAALLQRTRLHSASSAFLETEQQVDMESMLEAGKENLSLDEGGNITPEQIVCAPSLPNSPSMSPSPKRRTISPRSSGAGSNSSISPPVSTTSLNSINNPTNLLDNLQLRSMLPADLLNPLLAKQNLELALKLSAAAAAAVNSSSAAMPTSGSTTAELAAVAVAAAAGRSSLLGLPVLPSAAASTGGPASNQPQIYVKQGVSKCKECNIVFCKYENYLAHKQHYCSARNQETSDNDSKVSSTPPMGAAATSTETTTVAYQQLICAACGIKYTSLDNLRAHQNYYCSPKGTAAAAAVVAAAATDSNPISQAKEKCNKCKNIHEIGLPCPPPPALQQQQTLIPSSTTAGGNNQNVYKCPLCDAVSLTATESRKHIETHGTVKAFRCTICRYKGNTLRGMRTHVRMHFDKKTTDLNEEHYMSCILEDESIEIPSPASLNTEHLAQQQKHLQQAAAAAAVAAGFQQQQQQQGQQVFNCDICSYTSTYKGNVLRHMKLVHPHIVTNSPSMSPEDGDLEIADVGSVTSSVNGDNNVNSFAIKTEPIEHTTNPISSTPSIMLNPHDNNNSPLLNTGTTTNPNELMMPLIKSEPVEISTDPPNPTSPPNLRSPALGPPPPLNTTPEENINQKYCQTCDISFNYMKTYLAHKQFYCKSKLRRPETNDSPSPNAANLITSMPSPNSLPLLQKNKENMQQEAAI</sequence>
<dbReference type="VEuPathDB" id="VectorBase:GBRI032840"/>
<dbReference type="EnsemblMetazoa" id="GBRI032840-RA">
    <property type="protein sequence ID" value="GBRI032840-PA"/>
    <property type="gene ID" value="GBRI032840"/>
</dbReference>
<keyword evidence="16" id="KW-1185">Reference proteome</keyword>
<reference evidence="15" key="2">
    <citation type="submission" date="2020-05" db="UniProtKB">
        <authorList>
            <consortium name="EnsemblMetazoa"/>
        </authorList>
    </citation>
    <scope>IDENTIFICATION</scope>
    <source>
        <strain evidence="15">IAEA</strain>
    </source>
</reference>
<evidence type="ECO:0000256" key="7">
    <source>
        <dbReference type="ARBA" id="ARBA00023015"/>
    </source>
</evidence>
<dbReference type="GO" id="GO:0005634">
    <property type="term" value="C:nucleus"/>
    <property type="evidence" value="ECO:0007669"/>
    <property type="project" value="UniProtKB-SubCell"/>
</dbReference>
<dbReference type="GO" id="GO:0030154">
    <property type="term" value="P:cell differentiation"/>
    <property type="evidence" value="ECO:0007669"/>
    <property type="project" value="UniProtKB-ARBA"/>
</dbReference>
<evidence type="ECO:0000256" key="6">
    <source>
        <dbReference type="ARBA" id="ARBA00022833"/>
    </source>
</evidence>
<feature type="compositionally biased region" description="Polar residues" evidence="12">
    <location>
        <begin position="1224"/>
        <end position="1245"/>
    </location>
</feature>
<keyword evidence="4" id="KW-0677">Repeat</keyword>
<feature type="domain" description="CCHC FOG-type" evidence="14">
    <location>
        <begin position="205"/>
        <end position="238"/>
    </location>
</feature>
<evidence type="ECO:0000256" key="8">
    <source>
        <dbReference type="ARBA" id="ARBA00023125"/>
    </source>
</evidence>
<dbReference type="InterPro" id="IPR036236">
    <property type="entry name" value="Znf_C2H2_sf"/>
</dbReference>
<dbReference type="GO" id="GO:0007507">
    <property type="term" value="P:heart development"/>
    <property type="evidence" value="ECO:0007669"/>
    <property type="project" value="TreeGrafter"/>
</dbReference>
<keyword evidence="5 11" id="KW-0863">Zinc-finger</keyword>
<keyword evidence="2" id="KW-0678">Repressor</keyword>
<proteinExistence type="predicted"/>
<name>A0A1A9WUM3_9MUSC</name>
<dbReference type="STRING" id="37001.A0A1A9WUM3"/>
<evidence type="ECO:0000256" key="10">
    <source>
        <dbReference type="ARBA" id="ARBA00023242"/>
    </source>
</evidence>
<dbReference type="SUPFAM" id="SSF57667">
    <property type="entry name" value="beta-beta-alpha zinc fingers"/>
    <property type="match status" value="6"/>
</dbReference>
<evidence type="ECO:0000259" key="13">
    <source>
        <dbReference type="PROSITE" id="PS50157"/>
    </source>
</evidence>
<dbReference type="PROSITE" id="PS50157">
    <property type="entry name" value="ZINC_FINGER_C2H2_2"/>
    <property type="match status" value="2"/>
</dbReference>
<feature type="domain" description="C2H2-type" evidence="13">
    <location>
        <begin position="211"/>
        <end position="241"/>
    </location>
</feature>
<evidence type="ECO:0000256" key="5">
    <source>
        <dbReference type="ARBA" id="ARBA00022771"/>
    </source>
</evidence>
<accession>A0A1A9WUM3</accession>
<dbReference type="InterPro" id="IPR013087">
    <property type="entry name" value="Znf_C2H2_type"/>
</dbReference>
<feature type="domain" description="CCHC FOG-type" evidence="14">
    <location>
        <begin position="823"/>
        <end position="856"/>
    </location>
</feature>
<feature type="compositionally biased region" description="Basic and acidic residues" evidence="12">
    <location>
        <begin position="42"/>
        <end position="58"/>
    </location>
</feature>